<proteinExistence type="predicted"/>
<dbReference type="RefSeq" id="WP_005558329.1">
    <property type="nucleotide sequence ID" value="NZ_AOIB01000031.1"/>
</dbReference>
<evidence type="ECO:0000259" key="2">
    <source>
        <dbReference type="Pfam" id="PF18545"/>
    </source>
</evidence>
<accession>L9X143</accession>
<dbReference type="Proteomes" id="UP000011688">
    <property type="component" value="Unassembled WGS sequence"/>
</dbReference>
<dbReference type="OrthoDB" id="271604at2157"/>
<dbReference type="EMBL" id="AOIB01000031">
    <property type="protein sequence ID" value="ELY55440.1"/>
    <property type="molecule type" value="Genomic_DNA"/>
</dbReference>
<organism evidence="3 4">
    <name type="scientific">Natronococcus amylolyticus DSM 10524</name>
    <dbReference type="NCBI Taxonomy" id="1227497"/>
    <lineage>
        <taxon>Archaea</taxon>
        <taxon>Methanobacteriati</taxon>
        <taxon>Methanobacteriota</taxon>
        <taxon>Stenosarchaea group</taxon>
        <taxon>Halobacteria</taxon>
        <taxon>Halobacteriales</taxon>
        <taxon>Natrialbaceae</taxon>
        <taxon>Natronococcus</taxon>
    </lineage>
</organism>
<dbReference type="Pfam" id="PF18545">
    <property type="entry name" value="HalOD1"/>
    <property type="match status" value="1"/>
</dbReference>
<feature type="domain" description="Halobacterial output" evidence="2">
    <location>
        <begin position="20"/>
        <end position="81"/>
    </location>
</feature>
<evidence type="ECO:0000313" key="4">
    <source>
        <dbReference type="Proteomes" id="UP000011688"/>
    </source>
</evidence>
<dbReference type="AlphaFoldDB" id="L9X143"/>
<name>L9X143_9EURY</name>
<dbReference type="STRING" id="1227497.C491_17042"/>
<keyword evidence="4" id="KW-1185">Reference proteome</keyword>
<sequence>MSDTDRSPSAAAHEYQLAPDESPSRGVWSVVAVLEDCPPPELPSLAETIDPEALDAAFIGTTATDHVSFEYAGYTITVTSDAVRARALECDAG</sequence>
<comment type="caution">
    <text evidence="3">The sequence shown here is derived from an EMBL/GenBank/DDBJ whole genome shotgun (WGS) entry which is preliminary data.</text>
</comment>
<protein>
    <recommendedName>
        <fullName evidence="2">Halobacterial output domain-containing protein</fullName>
    </recommendedName>
</protein>
<gene>
    <name evidence="3" type="ORF">C491_17042</name>
</gene>
<feature type="region of interest" description="Disordered" evidence="1">
    <location>
        <begin position="1"/>
        <end position="23"/>
    </location>
</feature>
<evidence type="ECO:0000313" key="3">
    <source>
        <dbReference type="EMBL" id="ELY55440.1"/>
    </source>
</evidence>
<dbReference type="InterPro" id="IPR040624">
    <property type="entry name" value="HalOD1"/>
</dbReference>
<evidence type="ECO:0000256" key="1">
    <source>
        <dbReference type="SAM" id="MobiDB-lite"/>
    </source>
</evidence>
<reference evidence="3 4" key="1">
    <citation type="journal article" date="2014" name="PLoS Genet.">
        <title>Phylogenetically driven sequencing of extremely halophilic archaea reveals strategies for static and dynamic osmo-response.</title>
        <authorList>
            <person name="Becker E.A."/>
            <person name="Seitzer P.M."/>
            <person name="Tritt A."/>
            <person name="Larsen D."/>
            <person name="Krusor M."/>
            <person name="Yao A.I."/>
            <person name="Wu D."/>
            <person name="Madern D."/>
            <person name="Eisen J.A."/>
            <person name="Darling A.E."/>
            <person name="Facciotti M.T."/>
        </authorList>
    </citation>
    <scope>NUCLEOTIDE SEQUENCE [LARGE SCALE GENOMIC DNA]</scope>
    <source>
        <strain evidence="3 4">DSM 10524</strain>
    </source>
</reference>